<comment type="caution">
    <text evidence="1">The sequence shown here is derived from an EMBL/GenBank/DDBJ whole genome shotgun (WGS) entry which is preliminary data.</text>
</comment>
<protein>
    <submittedName>
        <fullName evidence="1">Uncharacterized protein</fullName>
    </submittedName>
</protein>
<dbReference type="AlphaFoldDB" id="A0AB36QZU4"/>
<evidence type="ECO:0000313" key="2">
    <source>
        <dbReference type="Proteomes" id="UP000216215"/>
    </source>
</evidence>
<organism evidence="1 2">
    <name type="scientific">Mesorhizobium mediterraneum</name>
    <dbReference type="NCBI Taxonomy" id="43617"/>
    <lineage>
        <taxon>Bacteria</taxon>
        <taxon>Pseudomonadati</taxon>
        <taxon>Pseudomonadota</taxon>
        <taxon>Alphaproteobacteria</taxon>
        <taxon>Hyphomicrobiales</taxon>
        <taxon>Phyllobacteriaceae</taxon>
        <taxon>Mesorhizobium</taxon>
    </lineage>
</organism>
<accession>A0AB36QZU4</accession>
<keyword evidence="2" id="KW-1185">Reference proteome</keyword>
<dbReference type="EMBL" id="NPKI01000052">
    <property type="protein sequence ID" value="PAP97566.1"/>
    <property type="molecule type" value="Genomic_DNA"/>
</dbReference>
<proteinExistence type="predicted"/>
<dbReference type="Proteomes" id="UP000216215">
    <property type="component" value="Unassembled WGS sequence"/>
</dbReference>
<gene>
    <name evidence="1" type="ORF">CIT25_35255</name>
</gene>
<name>A0AB36QZU4_9HYPH</name>
<sequence>MLGLAITGTMANQSLALLTSFIRSLPPLDERGRIQNVLRISVMAECAWKGVSATPLPRAAHEVNVPSVAWQLIMRIPCQ</sequence>
<evidence type="ECO:0000313" key="1">
    <source>
        <dbReference type="EMBL" id="PAP97566.1"/>
    </source>
</evidence>
<reference evidence="2" key="1">
    <citation type="submission" date="2017-08" db="EMBL/GenBank/DDBJ databases">
        <title>Mesorhizobium wenxinae sp. nov., a novel rhizobial species isolated from root nodules of chickpea (Cicer arietinum L.).</title>
        <authorList>
            <person name="Zhang J."/>
        </authorList>
    </citation>
    <scope>NUCLEOTIDE SEQUENCE [LARGE SCALE GENOMIC DNA]</scope>
    <source>
        <strain evidence="2">USDA 3392</strain>
    </source>
</reference>